<comment type="caution">
    <text evidence="5">The sequence shown here is derived from an EMBL/GenBank/DDBJ whole genome shotgun (WGS) entry which is preliminary data.</text>
</comment>
<dbReference type="Pfam" id="PF01408">
    <property type="entry name" value="GFO_IDH_MocA"/>
    <property type="match status" value="1"/>
</dbReference>
<evidence type="ECO:0000256" key="1">
    <source>
        <dbReference type="ARBA" id="ARBA00010928"/>
    </source>
</evidence>
<dbReference type="InterPro" id="IPR000683">
    <property type="entry name" value="Gfo/Idh/MocA-like_OxRdtase_N"/>
</dbReference>
<gene>
    <name evidence="5" type="ORF">CLV60_106223</name>
</gene>
<dbReference type="SUPFAM" id="SSF51735">
    <property type="entry name" value="NAD(P)-binding Rossmann-fold domains"/>
    <property type="match status" value="1"/>
</dbReference>
<dbReference type="PANTHER" id="PTHR43708">
    <property type="entry name" value="CONSERVED EXPRESSED OXIDOREDUCTASE (EUROFUNG)"/>
    <property type="match status" value="1"/>
</dbReference>
<keyword evidence="2" id="KW-0560">Oxidoreductase</keyword>
<evidence type="ECO:0000313" key="5">
    <source>
        <dbReference type="EMBL" id="PSL28620.1"/>
    </source>
</evidence>
<reference evidence="5 6" key="1">
    <citation type="submission" date="2018-03" db="EMBL/GenBank/DDBJ databases">
        <title>Genomic Encyclopedia of Archaeal and Bacterial Type Strains, Phase II (KMG-II): from individual species to whole genera.</title>
        <authorList>
            <person name="Goeker M."/>
        </authorList>
    </citation>
    <scope>NUCLEOTIDE SEQUENCE [LARGE SCALE GENOMIC DNA]</scope>
    <source>
        <strain evidence="5 6">DSM 29057</strain>
    </source>
</reference>
<dbReference type="InterPro" id="IPR051317">
    <property type="entry name" value="Gfo/Idh/MocA_oxidoreduct"/>
</dbReference>
<dbReference type="GO" id="GO:0016491">
    <property type="term" value="F:oxidoreductase activity"/>
    <property type="evidence" value="ECO:0007669"/>
    <property type="project" value="UniProtKB-KW"/>
</dbReference>
<dbReference type="EMBL" id="PYAS01000006">
    <property type="protein sequence ID" value="PSL28620.1"/>
    <property type="molecule type" value="Genomic_DNA"/>
</dbReference>
<keyword evidence="6" id="KW-1185">Reference proteome</keyword>
<evidence type="ECO:0000259" key="3">
    <source>
        <dbReference type="Pfam" id="PF01408"/>
    </source>
</evidence>
<dbReference type="GO" id="GO:0000166">
    <property type="term" value="F:nucleotide binding"/>
    <property type="evidence" value="ECO:0007669"/>
    <property type="project" value="InterPro"/>
</dbReference>
<proteinExistence type="inferred from homology"/>
<feature type="domain" description="Gfo/Idh/MocA-like oxidoreductase C-terminal" evidence="4">
    <location>
        <begin position="156"/>
        <end position="361"/>
    </location>
</feature>
<protein>
    <submittedName>
        <fullName evidence="5">Putative dehydrogenase</fullName>
    </submittedName>
</protein>
<dbReference type="InterPro" id="IPR004104">
    <property type="entry name" value="Gfo/Idh/MocA-like_OxRdtase_C"/>
</dbReference>
<dbReference type="Pfam" id="PF02894">
    <property type="entry name" value="GFO_IDH_MocA_C"/>
    <property type="match status" value="1"/>
</dbReference>
<evidence type="ECO:0000313" key="6">
    <source>
        <dbReference type="Proteomes" id="UP000241964"/>
    </source>
</evidence>
<dbReference type="Proteomes" id="UP000241964">
    <property type="component" value="Unassembled WGS sequence"/>
</dbReference>
<dbReference type="Gene3D" id="3.30.360.10">
    <property type="entry name" value="Dihydrodipicolinate Reductase, domain 2"/>
    <property type="match status" value="1"/>
</dbReference>
<dbReference type="AlphaFoldDB" id="A0A2P8G3R4"/>
<feature type="domain" description="Gfo/Idh/MocA-like oxidoreductase N-terminal" evidence="3">
    <location>
        <begin position="26"/>
        <end position="141"/>
    </location>
</feature>
<sequence length="364" mass="41054">MVPCSVFGEGYLCDKAKSKTMPSKILNVGLIGFGLSGRYFHSPFLSTNPNFKIKTVVERSKNEAQEFDPTIGNARSVEELLSDEEIDLVFICTPNDTHFEYAMDALQNGKHVVIEKPFSATEEEARELVKVAKEKGLILTAYQNRRWDSDFLTIQKLLGEGKLGDIIEYECRYDRYREAVAGSWKERAVPVGGNVYNLGPHLIDQALVLFGEPQTVTADIRIVRPNSEIDDYFDIRLGYADKSVIVKSSLMVYENHLRYVLHGTKGSFIKGGLDPQEETLRKNVLPTEKPWGVEPEDRWGKLYSAAFTGIVESEAGDYMPFYQNVYDAIVHGAELAVKPEEVLRTCRVIDLAFQSSNEKKVLAY</sequence>
<comment type="similarity">
    <text evidence="1">Belongs to the Gfo/Idh/MocA family.</text>
</comment>
<dbReference type="InterPro" id="IPR036291">
    <property type="entry name" value="NAD(P)-bd_dom_sf"/>
</dbReference>
<dbReference type="PANTHER" id="PTHR43708:SF5">
    <property type="entry name" value="CONSERVED EXPRESSED OXIDOREDUCTASE (EUROFUNG)-RELATED"/>
    <property type="match status" value="1"/>
</dbReference>
<dbReference type="Gene3D" id="3.40.50.720">
    <property type="entry name" value="NAD(P)-binding Rossmann-like Domain"/>
    <property type="match status" value="1"/>
</dbReference>
<evidence type="ECO:0000256" key="2">
    <source>
        <dbReference type="ARBA" id="ARBA00023002"/>
    </source>
</evidence>
<organism evidence="5 6">
    <name type="scientific">Dyadobacter jiangsuensis</name>
    <dbReference type="NCBI Taxonomy" id="1591085"/>
    <lineage>
        <taxon>Bacteria</taxon>
        <taxon>Pseudomonadati</taxon>
        <taxon>Bacteroidota</taxon>
        <taxon>Cytophagia</taxon>
        <taxon>Cytophagales</taxon>
        <taxon>Spirosomataceae</taxon>
        <taxon>Dyadobacter</taxon>
    </lineage>
</organism>
<evidence type="ECO:0000259" key="4">
    <source>
        <dbReference type="Pfam" id="PF02894"/>
    </source>
</evidence>
<accession>A0A2P8G3R4</accession>
<name>A0A2P8G3R4_9BACT</name>